<dbReference type="Gene3D" id="3.20.20.140">
    <property type="entry name" value="Metal-dependent hydrolases"/>
    <property type="match status" value="1"/>
</dbReference>
<dbReference type="EMBL" id="CP159373">
    <property type="protein sequence ID" value="XCN72070.1"/>
    <property type="molecule type" value="Genomic_DNA"/>
</dbReference>
<evidence type="ECO:0000313" key="2">
    <source>
        <dbReference type="EMBL" id="XCN72070.1"/>
    </source>
</evidence>
<dbReference type="InterPro" id="IPR004013">
    <property type="entry name" value="PHP_dom"/>
</dbReference>
<dbReference type="SUPFAM" id="SSF89550">
    <property type="entry name" value="PHP domain-like"/>
    <property type="match status" value="1"/>
</dbReference>
<dbReference type="InterPro" id="IPR016195">
    <property type="entry name" value="Pol/histidinol_Pase-like"/>
</dbReference>
<dbReference type="Gene3D" id="1.10.150.650">
    <property type="match status" value="1"/>
</dbReference>
<protein>
    <submittedName>
        <fullName evidence="2">PHP domain-containing protein</fullName>
    </submittedName>
</protein>
<accession>A0AAU8LT22</accession>
<dbReference type="AlphaFoldDB" id="A0AAU8LT22"/>
<name>A0AAU8LT22_9BACT</name>
<evidence type="ECO:0000259" key="1">
    <source>
        <dbReference type="SMART" id="SM00481"/>
    </source>
</evidence>
<dbReference type="KEGG" id="eaj:Q3M24_17405"/>
<dbReference type="CDD" id="cd07438">
    <property type="entry name" value="PHP_HisPPase_AMP"/>
    <property type="match status" value="1"/>
</dbReference>
<gene>
    <name evidence="2" type="ORF">Q3M24_17405</name>
</gene>
<dbReference type="InterPro" id="IPR003141">
    <property type="entry name" value="Pol/His_phosphatase_N"/>
</dbReference>
<feature type="domain" description="Polymerase/histidinol phosphatase N-terminal" evidence="1">
    <location>
        <begin position="3"/>
        <end position="68"/>
    </location>
</feature>
<dbReference type="GO" id="GO:0035312">
    <property type="term" value="F:5'-3' DNA exonuclease activity"/>
    <property type="evidence" value="ECO:0007669"/>
    <property type="project" value="TreeGrafter"/>
</dbReference>
<dbReference type="PANTHER" id="PTHR42924">
    <property type="entry name" value="EXONUCLEASE"/>
    <property type="match status" value="1"/>
</dbReference>
<dbReference type="Pfam" id="PF02811">
    <property type="entry name" value="PHP"/>
    <property type="match status" value="1"/>
</dbReference>
<sequence length="291" mass="32520">MCVELHTHSVYSDGTATPAELVHMAVERRLKGFALTDHDTLEGVPEAMQCGQELGMPVISGIEISVKHREHSLHILGYGVDPKNQVLLDWLARLQEGRIERNRNILVKLTKMGLLITEEELAQISGCGQAGRPHIARLMQEKGYVSNMQQAFRIYLGRNKPAWSSRLSYSASEAITMLHQAGGVAVLAHPGMIDKNMNVQPQLIRELVERGLDGLEVFYPTHNSRIKKRLQTLARKYNLLCTGGSDYHGDQHGRLFAGEAGGICPPDSIIVELLERLQYVQMRENKEEHSA</sequence>
<dbReference type="SMART" id="SM00481">
    <property type="entry name" value="POLIIIAc"/>
    <property type="match status" value="1"/>
</dbReference>
<reference evidence="2" key="1">
    <citation type="journal article" date="2024" name="Syst. Appl. Microbiol.">
        <title>First single-strain enrichments of Electrothrix cable bacteria, description of E. aestuarii sp. nov. and E. rattekaaiensis sp. nov., and proposal of a cable bacteria taxonomy following the rules of the SeqCode.</title>
        <authorList>
            <person name="Plum-Jensen L.E."/>
            <person name="Schramm A."/>
            <person name="Marshall I.P.G."/>
        </authorList>
    </citation>
    <scope>NUCLEOTIDE SEQUENCE</scope>
    <source>
        <strain evidence="2">Rat1</strain>
    </source>
</reference>
<dbReference type="InterPro" id="IPR052018">
    <property type="entry name" value="PHP_domain"/>
</dbReference>
<dbReference type="GO" id="GO:0004534">
    <property type="term" value="F:5'-3' RNA exonuclease activity"/>
    <property type="evidence" value="ECO:0007669"/>
    <property type="project" value="TreeGrafter"/>
</dbReference>
<reference evidence="2" key="2">
    <citation type="submission" date="2024-06" db="EMBL/GenBank/DDBJ databases">
        <authorList>
            <person name="Plum-Jensen L.E."/>
            <person name="Schramm A."/>
            <person name="Marshall I.P.G."/>
        </authorList>
    </citation>
    <scope>NUCLEOTIDE SEQUENCE</scope>
    <source>
        <strain evidence="2">Rat1</strain>
    </source>
</reference>
<organism evidence="2">
    <name type="scientific">Candidatus Electrothrix aestuarii</name>
    <dbReference type="NCBI Taxonomy" id="3062594"/>
    <lineage>
        <taxon>Bacteria</taxon>
        <taxon>Pseudomonadati</taxon>
        <taxon>Thermodesulfobacteriota</taxon>
        <taxon>Desulfobulbia</taxon>
        <taxon>Desulfobulbales</taxon>
        <taxon>Desulfobulbaceae</taxon>
        <taxon>Candidatus Electrothrix</taxon>
    </lineage>
</organism>
<dbReference type="PANTHER" id="PTHR42924:SF3">
    <property type="entry name" value="POLYMERASE_HISTIDINOL PHOSPHATASE N-TERMINAL DOMAIN-CONTAINING PROTEIN"/>
    <property type="match status" value="1"/>
</dbReference>
<proteinExistence type="predicted"/>